<keyword evidence="2" id="KW-1185">Reference proteome</keyword>
<comment type="caution">
    <text evidence="1">The sequence shown here is derived from an EMBL/GenBank/DDBJ whole genome shotgun (WGS) entry which is preliminary data.</text>
</comment>
<accession>A0A9P8QB93</accession>
<organism evidence="1 2">
    <name type="scientific">Wickerhamomyces pijperi</name>
    <name type="common">Yeast</name>
    <name type="synonym">Pichia pijperi</name>
    <dbReference type="NCBI Taxonomy" id="599730"/>
    <lineage>
        <taxon>Eukaryota</taxon>
        <taxon>Fungi</taxon>
        <taxon>Dikarya</taxon>
        <taxon>Ascomycota</taxon>
        <taxon>Saccharomycotina</taxon>
        <taxon>Saccharomycetes</taxon>
        <taxon>Phaffomycetales</taxon>
        <taxon>Wickerhamomycetaceae</taxon>
        <taxon>Wickerhamomyces</taxon>
    </lineage>
</organism>
<dbReference type="Proteomes" id="UP000774326">
    <property type="component" value="Unassembled WGS sequence"/>
</dbReference>
<sequence>MNLYSNEVCLISLDTSPPHVGSFSASQESNPCCSCLNGKYDQIGKRTTQLKVVTAIIPSWNFLQDTPITVPLIKLVSRQTKSTTSAVEHVM</sequence>
<protein>
    <submittedName>
        <fullName evidence="1">Uncharacterized protein</fullName>
    </submittedName>
</protein>
<reference evidence="1" key="2">
    <citation type="submission" date="2021-01" db="EMBL/GenBank/DDBJ databases">
        <authorList>
            <person name="Schikora-Tamarit M.A."/>
        </authorList>
    </citation>
    <scope>NUCLEOTIDE SEQUENCE</scope>
    <source>
        <strain evidence="1">CBS2887</strain>
    </source>
</reference>
<name>A0A9P8QB93_WICPI</name>
<evidence type="ECO:0000313" key="2">
    <source>
        <dbReference type="Proteomes" id="UP000774326"/>
    </source>
</evidence>
<dbReference type="AlphaFoldDB" id="A0A9P8QB93"/>
<evidence type="ECO:0000313" key="1">
    <source>
        <dbReference type="EMBL" id="KAH3687397.1"/>
    </source>
</evidence>
<proteinExistence type="predicted"/>
<gene>
    <name evidence="1" type="ORF">WICPIJ_001610</name>
</gene>
<dbReference type="EMBL" id="JAEUBG010000855">
    <property type="protein sequence ID" value="KAH3687397.1"/>
    <property type="molecule type" value="Genomic_DNA"/>
</dbReference>
<reference evidence="1" key="1">
    <citation type="journal article" date="2021" name="Open Biol.">
        <title>Shared evolutionary footprints suggest mitochondrial oxidative damage underlies multiple complex I losses in fungi.</title>
        <authorList>
            <person name="Schikora-Tamarit M.A."/>
            <person name="Marcet-Houben M."/>
            <person name="Nosek J."/>
            <person name="Gabaldon T."/>
        </authorList>
    </citation>
    <scope>NUCLEOTIDE SEQUENCE</scope>
    <source>
        <strain evidence="1">CBS2887</strain>
    </source>
</reference>